<proteinExistence type="predicted"/>
<protein>
    <submittedName>
        <fullName evidence="1">Uncharacterized protein</fullName>
    </submittedName>
</protein>
<dbReference type="RefSeq" id="WP_123637146.1">
    <property type="nucleotide sequence ID" value="NZ_RJUK01000001.1"/>
</dbReference>
<reference evidence="1 2" key="1">
    <citation type="submission" date="2018-11" db="EMBL/GenBank/DDBJ databases">
        <title>Genomic Encyclopedia of Type Strains, Phase IV (KMG-IV): sequencing the most valuable type-strain genomes for metagenomic binning, comparative biology and taxonomic classification.</title>
        <authorList>
            <person name="Goeker M."/>
        </authorList>
    </citation>
    <scope>NUCLEOTIDE SEQUENCE [LARGE SCALE GENOMIC DNA]</scope>
    <source>
        <strain evidence="1 2">DSM 16974</strain>
    </source>
</reference>
<sequence>MISTRFLEKDRATQERWFRMKLHKKFSRRIHTLFLWRLHRKLNKEFYIREKTINEAIDSVVSAHKKVDSKLFPATKEFFNIALYFLLAERDVQALKADAFCHPNETKRNIALRTLLLTIYEWDMSKVTGRKMKFIYDVSSLSDNLKSGLAKSLKDLRSARKSVQRNFSETRHNTIAHREPDAFLQHEIIFKLDIRKHSAEITKFYEASNKVLSYLTLSTQEVSTMTGLFRQILNNRTKA</sequence>
<evidence type="ECO:0000313" key="1">
    <source>
        <dbReference type="EMBL" id="ROQ19863.1"/>
    </source>
</evidence>
<dbReference type="AlphaFoldDB" id="A0A3N1NUM9"/>
<dbReference type="Proteomes" id="UP000273643">
    <property type="component" value="Unassembled WGS sequence"/>
</dbReference>
<gene>
    <name evidence="1" type="ORF">EDC38_0454</name>
</gene>
<comment type="caution">
    <text evidence="1">The sequence shown here is derived from an EMBL/GenBank/DDBJ whole genome shotgun (WGS) entry which is preliminary data.</text>
</comment>
<name>A0A3N1NUM9_9GAMM</name>
<accession>A0A3N1NUM9</accession>
<dbReference type="EMBL" id="RJUK01000001">
    <property type="protein sequence ID" value="ROQ19863.1"/>
    <property type="molecule type" value="Genomic_DNA"/>
</dbReference>
<evidence type="ECO:0000313" key="2">
    <source>
        <dbReference type="Proteomes" id="UP000273643"/>
    </source>
</evidence>
<organism evidence="1 2">
    <name type="scientific">Marinimicrobium koreense</name>
    <dbReference type="NCBI Taxonomy" id="306545"/>
    <lineage>
        <taxon>Bacteria</taxon>
        <taxon>Pseudomonadati</taxon>
        <taxon>Pseudomonadota</taxon>
        <taxon>Gammaproteobacteria</taxon>
        <taxon>Cellvibrionales</taxon>
        <taxon>Cellvibrionaceae</taxon>
        <taxon>Marinimicrobium</taxon>
    </lineage>
</organism>
<dbReference type="OrthoDB" id="7025668at2"/>
<keyword evidence="2" id="KW-1185">Reference proteome</keyword>